<dbReference type="RefSeq" id="WP_368653713.1">
    <property type="nucleotide sequence ID" value="NZ_CP162599.1"/>
</dbReference>
<dbReference type="GO" id="GO:0016787">
    <property type="term" value="F:hydrolase activity"/>
    <property type="evidence" value="ECO:0007669"/>
    <property type="project" value="UniProtKB-ARBA"/>
</dbReference>
<dbReference type="InterPro" id="IPR002591">
    <property type="entry name" value="Phosphodiest/P_Trfase"/>
</dbReference>
<sequence>MKKNKHVIVISYDAFSKDNWESAKKKPHLAKLIAKGASTTQVRSVYPTLTYVIHSSYVTGAYPNKHGVFHNNPFQPFVPVDDQDWHWYRDVIKLPTIYEAATAKGLKTASNLWPVTGKAKIDYNIPEMKAVRGENQALKVLKNGSKLYSAMMELKFGKLRDGIKQPNLDDFTTACAVETIKKKKPHLLLTHLIDLDEHKHHHGTKAEIIEDVIERMDNRIGQIVHATYEAGIADETTFIIIGDHGQLDVHYKVYLNRLFKDNGLIYEENGEMHWRAYVQSADGSAYLHVKENDTEAKDFALKLLEEASNQSKYGIEAIYNRSQLEQFHVEDKFEYMLEAKAGYAFANEHDKEVIVDLHENGERHATHGYSPYKKGYTSNLIITGPGVKTNYQLKEANVVDLAPTIAHILELDFKAVDGRALTEVFED</sequence>
<reference evidence="1" key="1">
    <citation type="submission" date="2024-07" db="EMBL/GenBank/DDBJ databases">
        <title>Halotolerant mesophilic bacterium Ornithinibacillus sp. 4-3, sp. nov., isolated from soil.</title>
        <authorList>
            <person name="Sidarenka A.V."/>
            <person name="Guliayeva D.E."/>
            <person name="Leanovich S.I."/>
            <person name="Hileuskaya K.S."/>
            <person name="Akhremchuk A.E."/>
            <person name="Sikolenko M.A."/>
            <person name="Valentovich L.N."/>
        </authorList>
    </citation>
    <scope>NUCLEOTIDE SEQUENCE</scope>
    <source>
        <strain evidence="1">4-3</strain>
    </source>
</reference>
<dbReference type="AlphaFoldDB" id="A0AB39HS30"/>
<dbReference type="SUPFAM" id="SSF53649">
    <property type="entry name" value="Alkaline phosphatase-like"/>
    <property type="match status" value="1"/>
</dbReference>
<dbReference type="PANTHER" id="PTHR10151:SF120">
    <property type="entry name" value="BIS(5'-ADENOSYL)-TRIPHOSPHATASE"/>
    <property type="match status" value="1"/>
</dbReference>
<dbReference type="EMBL" id="CP162599">
    <property type="protein sequence ID" value="XDK33026.1"/>
    <property type="molecule type" value="Genomic_DNA"/>
</dbReference>
<protein>
    <submittedName>
        <fullName evidence="1">Alkaline phosphatase family protein</fullName>
    </submittedName>
</protein>
<proteinExistence type="predicted"/>
<dbReference type="Pfam" id="PF01663">
    <property type="entry name" value="Phosphodiest"/>
    <property type="match status" value="1"/>
</dbReference>
<gene>
    <name evidence="1" type="ORF">AB4Y30_01205</name>
</gene>
<dbReference type="CDD" id="cd16018">
    <property type="entry name" value="Enpp"/>
    <property type="match status" value="1"/>
</dbReference>
<name>A0AB39HS30_9BACI</name>
<dbReference type="InterPro" id="IPR017850">
    <property type="entry name" value="Alkaline_phosphatase_core_sf"/>
</dbReference>
<evidence type="ECO:0000313" key="1">
    <source>
        <dbReference type="EMBL" id="XDK33026.1"/>
    </source>
</evidence>
<dbReference type="PANTHER" id="PTHR10151">
    <property type="entry name" value="ECTONUCLEOTIDE PYROPHOSPHATASE/PHOSPHODIESTERASE"/>
    <property type="match status" value="1"/>
</dbReference>
<organism evidence="1">
    <name type="scientific">Ornithinibacillus sp. 4-3</name>
    <dbReference type="NCBI Taxonomy" id="3231488"/>
    <lineage>
        <taxon>Bacteria</taxon>
        <taxon>Bacillati</taxon>
        <taxon>Bacillota</taxon>
        <taxon>Bacilli</taxon>
        <taxon>Bacillales</taxon>
        <taxon>Bacillaceae</taxon>
        <taxon>Ornithinibacillus</taxon>
    </lineage>
</organism>
<dbReference type="Gene3D" id="3.40.720.10">
    <property type="entry name" value="Alkaline Phosphatase, subunit A"/>
    <property type="match status" value="1"/>
</dbReference>
<accession>A0AB39HS30</accession>